<name>A0A2D1U2L7_9SPHI</name>
<evidence type="ECO:0008006" key="3">
    <source>
        <dbReference type="Google" id="ProtNLM"/>
    </source>
</evidence>
<proteinExistence type="predicted"/>
<dbReference type="KEGG" id="pgs:CPT03_04950"/>
<dbReference type="Proteomes" id="UP000223749">
    <property type="component" value="Chromosome"/>
</dbReference>
<dbReference type="PROSITE" id="PS51257">
    <property type="entry name" value="PROKAR_LIPOPROTEIN"/>
    <property type="match status" value="1"/>
</dbReference>
<dbReference type="OrthoDB" id="886332at2"/>
<dbReference type="AlphaFoldDB" id="A0A2D1U2L7"/>
<organism evidence="1 2">
    <name type="scientific">Pedobacter ginsengisoli</name>
    <dbReference type="NCBI Taxonomy" id="363852"/>
    <lineage>
        <taxon>Bacteria</taxon>
        <taxon>Pseudomonadati</taxon>
        <taxon>Bacteroidota</taxon>
        <taxon>Sphingobacteriia</taxon>
        <taxon>Sphingobacteriales</taxon>
        <taxon>Sphingobacteriaceae</taxon>
        <taxon>Pedobacter</taxon>
    </lineage>
</organism>
<accession>A0A2D1U2L7</accession>
<dbReference type="RefSeq" id="WP_099437801.1">
    <property type="nucleotide sequence ID" value="NZ_CP024091.1"/>
</dbReference>
<evidence type="ECO:0000313" key="2">
    <source>
        <dbReference type="Proteomes" id="UP000223749"/>
    </source>
</evidence>
<dbReference type="EMBL" id="CP024091">
    <property type="protein sequence ID" value="ATP55856.1"/>
    <property type="molecule type" value="Genomic_DNA"/>
</dbReference>
<keyword evidence="2" id="KW-1185">Reference proteome</keyword>
<reference evidence="1 2" key="1">
    <citation type="submission" date="2017-10" db="EMBL/GenBank/DDBJ databases">
        <title>Whole genome of Pedobacter ginsengisoli T01R-27 isolated from tomato rhizosphere.</title>
        <authorList>
            <person name="Weon H.-Y."/>
            <person name="Lee S.A."/>
            <person name="Sang M.K."/>
            <person name="Song J."/>
        </authorList>
    </citation>
    <scope>NUCLEOTIDE SEQUENCE [LARGE SCALE GENOMIC DNA]</scope>
    <source>
        <strain evidence="1 2">T01R-27</strain>
    </source>
</reference>
<protein>
    <recommendedName>
        <fullName evidence="3">Lipoprotein</fullName>
    </recommendedName>
</protein>
<gene>
    <name evidence="1" type="ORF">CPT03_04950</name>
</gene>
<evidence type="ECO:0000313" key="1">
    <source>
        <dbReference type="EMBL" id="ATP55856.1"/>
    </source>
</evidence>
<sequence length="179" mass="20805">MKQLITCFFLCTILLIACNSTDKNNVAAKDLVKSVTKPFSDSLKADTFKVQILGDKPENMYLAFSINSFEGKQIYDVDIKAAELFKNYIATIDLTKKKNQIKFLEDEVNRFFDDENFMEPAVDETDTPDENVPDKEFYEELKKTRLNGFIYRLGKETKNYIAWSEKESKVKIYYTCCTK</sequence>